<name>A0A2P2NT32_RHIMU</name>
<protein>
    <submittedName>
        <fullName evidence="1">Uncharacterized protein</fullName>
    </submittedName>
</protein>
<sequence length="59" mass="6508">MPTTITTRALSSEKSIPSETLPLQTARKAAPSFFEFSVDKQSRPSFCKFLFLPTAGMLP</sequence>
<evidence type="ECO:0000313" key="1">
    <source>
        <dbReference type="EMBL" id="MBX45593.1"/>
    </source>
</evidence>
<organism evidence="1">
    <name type="scientific">Rhizophora mucronata</name>
    <name type="common">Asiatic mangrove</name>
    <dbReference type="NCBI Taxonomy" id="61149"/>
    <lineage>
        <taxon>Eukaryota</taxon>
        <taxon>Viridiplantae</taxon>
        <taxon>Streptophyta</taxon>
        <taxon>Embryophyta</taxon>
        <taxon>Tracheophyta</taxon>
        <taxon>Spermatophyta</taxon>
        <taxon>Magnoliopsida</taxon>
        <taxon>eudicotyledons</taxon>
        <taxon>Gunneridae</taxon>
        <taxon>Pentapetalae</taxon>
        <taxon>rosids</taxon>
        <taxon>fabids</taxon>
        <taxon>Malpighiales</taxon>
        <taxon>Rhizophoraceae</taxon>
        <taxon>Rhizophora</taxon>
    </lineage>
</organism>
<accession>A0A2P2NT32</accession>
<proteinExistence type="predicted"/>
<reference evidence="1" key="1">
    <citation type="submission" date="2018-02" db="EMBL/GenBank/DDBJ databases">
        <title>Rhizophora mucronata_Transcriptome.</title>
        <authorList>
            <person name="Meera S.P."/>
            <person name="Sreeshan A."/>
            <person name="Augustine A."/>
        </authorList>
    </citation>
    <scope>NUCLEOTIDE SEQUENCE</scope>
    <source>
        <tissue evidence="1">Leaf</tissue>
    </source>
</reference>
<dbReference type="AlphaFoldDB" id="A0A2P2NT32"/>
<dbReference type="EMBL" id="GGEC01065109">
    <property type="protein sequence ID" value="MBX45593.1"/>
    <property type="molecule type" value="Transcribed_RNA"/>
</dbReference>